<feature type="compositionally biased region" description="Basic and acidic residues" evidence="5">
    <location>
        <begin position="215"/>
        <end position="229"/>
    </location>
</feature>
<dbReference type="GO" id="GO:0016020">
    <property type="term" value="C:membrane"/>
    <property type="evidence" value="ECO:0007669"/>
    <property type="project" value="UniProtKB-SubCell"/>
</dbReference>
<dbReference type="GO" id="GO:0009306">
    <property type="term" value="P:protein secretion"/>
    <property type="evidence" value="ECO:0007669"/>
    <property type="project" value="TreeGrafter"/>
</dbReference>
<feature type="coiled-coil region" evidence="4">
    <location>
        <begin position="146"/>
        <end position="173"/>
    </location>
</feature>
<dbReference type="Proteomes" id="UP000319976">
    <property type="component" value="Chromosome"/>
</dbReference>
<protein>
    <submittedName>
        <fullName evidence="8">Bacterial type II/III secretion system short domain protein</fullName>
    </submittedName>
</protein>
<keyword evidence="4" id="KW-0175">Coiled coil</keyword>
<feature type="compositionally biased region" description="Low complexity" evidence="5">
    <location>
        <begin position="1018"/>
        <end position="1028"/>
    </location>
</feature>
<evidence type="ECO:0000256" key="4">
    <source>
        <dbReference type="SAM" id="Coils"/>
    </source>
</evidence>
<feature type="compositionally biased region" description="Gly residues" evidence="5">
    <location>
        <begin position="1172"/>
        <end position="1208"/>
    </location>
</feature>
<feature type="compositionally biased region" description="Acidic residues" evidence="5">
    <location>
        <begin position="813"/>
        <end position="828"/>
    </location>
</feature>
<feature type="compositionally biased region" description="Low complexity" evidence="5">
    <location>
        <begin position="1127"/>
        <end position="1154"/>
    </location>
</feature>
<feature type="chain" id="PRO_5022040584" evidence="6">
    <location>
        <begin position="30"/>
        <end position="1225"/>
    </location>
</feature>
<dbReference type="PANTHER" id="PTHR30332">
    <property type="entry name" value="PROBABLE GENERAL SECRETION PATHWAY PROTEIN D"/>
    <property type="match status" value="1"/>
</dbReference>
<dbReference type="AlphaFoldDB" id="A0A517T5G8"/>
<dbReference type="InterPro" id="IPR038591">
    <property type="entry name" value="NolW-like_sf"/>
</dbReference>
<keyword evidence="9" id="KW-1185">Reference proteome</keyword>
<feature type="domain" description="NolW-like" evidence="7">
    <location>
        <begin position="485"/>
        <end position="591"/>
    </location>
</feature>
<dbReference type="EMBL" id="CP036316">
    <property type="protein sequence ID" value="QDT63622.1"/>
    <property type="molecule type" value="Genomic_DNA"/>
</dbReference>
<dbReference type="Gene3D" id="3.30.1370.120">
    <property type="match status" value="5"/>
</dbReference>
<dbReference type="GO" id="GO:0015627">
    <property type="term" value="C:type II protein secretion system complex"/>
    <property type="evidence" value="ECO:0007669"/>
    <property type="project" value="TreeGrafter"/>
</dbReference>
<feature type="region of interest" description="Disordered" evidence="5">
    <location>
        <begin position="804"/>
        <end position="858"/>
    </location>
</feature>
<feature type="compositionally biased region" description="Basic and acidic residues" evidence="5">
    <location>
        <begin position="1209"/>
        <end position="1219"/>
    </location>
</feature>
<feature type="region of interest" description="Disordered" evidence="5">
    <location>
        <begin position="1127"/>
        <end position="1225"/>
    </location>
</feature>
<feature type="region of interest" description="Disordered" evidence="5">
    <location>
        <begin position="515"/>
        <end position="556"/>
    </location>
</feature>
<feature type="region of interest" description="Disordered" evidence="5">
    <location>
        <begin position="202"/>
        <end position="279"/>
    </location>
</feature>
<evidence type="ECO:0000256" key="5">
    <source>
        <dbReference type="SAM" id="MobiDB-lite"/>
    </source>
</evidence>
<proteinExistence type="predicted"/>
<sequence length="1225" mass="131692" precursor="true">MNQKFSPRACLIALVVFSVTLGVGQHAWAQPPGPGGGPQTPLMYLRDEGVQSELGISEEQRAELMDIVSRTFTQGGNMGEMFRKMRDAKTDEERDQLRNEMRASMQERMKEIEGEAQKVISGGQFARLKQIALQAQGSRALMQEDLQKQIGMTDEQRQKIEELNEQRSDALRELGRDADPAESQKLRDEYDTKIQDVLTEEQQANWKQQLGPDSEAAKKMAESRSSGRDRFRRGPGGDRNNGPGDRRFGRPPGEGPRGDRAERNGPPADAPREPGGAEPKVAVIIPEEEVPVGAEVMATFGSEAAAGGEQGTASEKISFNFRYAPWSDVLKLFAEVAGLTLDLNEVPPGTFNYYDSNSYTPTEAIDVLNGYLLPKGFILIRRDNFLVSLDIKEGIAPNLVPNVPLAELDQRGKNELLSVVIPLSGVEAEKAAAEASNLLGPQGSAAPLTASNSLVVTDIGSNVRRVRDLFAKVTLREGPTDIAYRSFVVRHIPVGEAERTIRNLFGIGTGVPNVSAAAGGDRDRDRSSRYRWGPPGRDDRDDRSQSQPAQQATNTDIKITSDTRTNTLLVSTTIARLKMIEQVLETIDVAGGGQVNATTIESTTPFLKVYKLEEADAGEVAKTLNALMPGVVVNEDGRNDLLHIFASSADQREVEKLIYQLDGMGSGQSVAVMPLATADPYSTSLVLRSLFAGDKDRAPQIEADSIGRRIMVRGTADQITQVRSLLTQLGENGGSGQSVFATGKGPIRTIPLGGRDPSELVPLIERLWKASGRSKIRVVIPNEESAPQPAEGVDATGISSRKEVVAQPAQFTQEEDSTSGPDDTELDAIFDNLLGPAESASPTPESKPEVQKPAVDPEVTVTVRGGQLMLLSEDEKMLDQLEQLVQSLMLSNPASTQWTVFYLRTADAATTATMLQRLFPDATIGGGLTTSLSSTSGGISPLAPESTLEIIPETRLNALFVRGPRNVIDQMEDVLKLLDSSELPESLRDRVPRAILVQHADAAQVASILRDVYADQMGNNNQNNQNRGGQRGGGRGGFNPFEAMMAGQAAPAAVQEARVTIGVDTQTSQIIVSANDATYNEIKRLVETLDESAREANRTVRVMSVSKENSLLIQQALGSVIPKVRVSTTGTPPATGSSSAAPSSNSSNNDDAAAQQMRDAFRQRMMERFRESGGGPPGGFGGGPPGGFGGEGFRGGDRGGFGGGSGRGGDSDRGRDRSGSSRGRR</sequence>
<dbReference type="PANTHER" id="PTHR30332:SF24">
    <property type="entry name" value="SECRETIN GSPD-RELATED"/>
    <property type="match status" value="1"/>
</dbReference>
<organism evidence="8 9">
    <name type="scientific">Calycomorphotria hydatis</name>
    <dbReference type="NCBI Taxonomy" id="2528027"/>
    <lineage>
        <taxon>Bacteria</taxon>
        <taxon>Pseudomonadati</taxon>
        <taxon>Planctomycetota</taxon>
        <taxon>Planctomycetia</taxon>
        <taxon>Planctomycetales</taxon>
        <taxon>Planctomycetaceae</taxon>
        <taxon>Calycomorphotria</taxon>
    </lineage>
</organism>
<gene>
    <name evidence="8" type="ORF">V22_08460</name>
</gene>
<evidence type="ECO:0000256" key="2">
    <source>
        <dbReference type="ARBA" id="ARBA00022729"/>
    </source>
</evidence>
<comment type="subcellular location">
    <subcellularLocation>
        <location evidence="1">Membrane</location>
    </subcellularLocation>
</comment>
<evidence type="ECO:0000313" key="8">
    <source>
        <dbReference type="EMBL" id="QDT63622.1"/>
    </source>
</evidence>
<dbReference type="InterPro" id="IPR050810">
    <property type="entry name" value="Bact_Secretion_Sys_Channel"/>
</dbReference>
<reference evidence="8 9" key="1">
    <citation type="submission" date="2019-02" db="EMBL/GenBank/DDBJ databases">
        <title>Deep-cultivation of Planctomycetes and their phenomic and genomic characterization uncovers novel biology.</title>
        <authorList>
            <person name="Wiegand S."/>
            <person name="Jogler M."/>
            <person name="Boedeker C."/>
            <person name="Pinto D."/>
            <person name="Vollmers J."/>
            <person name="Rivas-Marin E."/>
            <person name="Kohn T."/>
            <person name="Peeters S.H."/>
            <person name="Heuer A."/>
            <person name="Rast P."/>
            <person name="Oberbeckmann S."/>
            <person name="Bunk B."/>
            <person name="Jeske O."/>
            <person name="Meyerdierks A."/>
            <person name="Storesund J.E."/>
            <person name="Kallscheuer N."/>
            <person name="Luecker S."/>
            <person name="Lage O.M."/>
            <person name="Pohl T."/>
            <person name="Merkel B.J."/>
            <person name="Hornburger P."/>
            <person name="Mueller R.-W."/>
            <person name="Bruemmer F."/>
            <person name="Labrenz M."/>
            <person name="Spormann A.M."/>
            <person name="Op den Camp H."/>
            <person name="Overmann J."/>
            <person name="Amann R."/>
            <person name="Jetten M.S.M."/>
            <person name="Mascher T."/>
            <person name="Medema M.H."/>
            <person name="Devos D.P."/>
            <person name="Kaster A.-K."/>
            <person name="Ovreas L."/>
            <person name="Rohde M."/>
            <person name="Galperin M.Y."/>
            <person name="Jogler C."/>
        </authorList>
    </citation>
    <scope>NUCLEOTIDE SEQUENCE [LARGE SCALE GENOMIC DNA]</scope>
    <source>
        <strain evidence="8 9">V22</strain>
    </source>
</reference>
<keyword evidence="2 6" id="KW-0732">Signal</keyword>
<accession>A0A517T5G8</accession>
<evidence type="ECO:0000259" key="7">
    <source>
        <dbReference type="Pfam" id="PF03958"/>
    </source>
</evidence>
<evidence type="ECO:0000256" key="6">
    <source>
        <dbReference type="SAM" id="SignalP"/>
    </source>
</evidence>
<dbReference type="OrthoDB" id="221929at2"/>
<dbReference type="KEGG" id="chya:V22_08460"/>
<dbReference type="Pfam" id="PF03958">
    <property type="entry name" value="Secretin_N"/>
    <property type="match status" value="3"/>
</dbReference>
<evidence type="ECO:0000256" key="1">
    <source>
        <dbReference type="ARBA" id="ARBA00004370"/>
    </source>
</evidence>
<feature type="domain" description="NolW-like" evidence="7">
    <location>
        <begin position="900"/>
        <end position="980"/>
    </location>
</feature>
<name>A0A517T5G8_9PLAN</name>
<dbReference type="RefSeq" id="WP_145260084.1">
    <property type="nucleotide sequence ID" value="NZ_CP036316.1"/>
</dbReference>
<feature type="signal peptide" evidence="6">
    <location>
        <begin position="1"/>
        <end position="29"/>
    </location>
</feature>
<evidence type="ECO:0000313" key="9">
    <source>
        <dbReference type="Proteomes" id="UP000319976"/>
    </source>
</evidence>
<feature type="domain" description="NolW-like" evidence="7">
    <location>
        <begin position="994"/>
        <end position="1092"/>
    </location>
</feature>
<feature type="region of interest" description="Disordered" evidence="5">
    <location>
        <begin position="1017"/>
        <end position="1039"/>
    </location>
</feature>
<keyword evidence="3" id="KW-0472">Membrane</keyword>
<dbReference type="InterPro" id="IPR005644">
    <property type="entry name" value="NolW-like"/>
</dbReference>
<evidence type="ECO:0000256" key="3">
    <source>
        <dbReference type="ARBA" id="ARBA00023136"/>
    </source>
</evidence>
<feature type="compositionally biased region" description="Basic and acidic residues" evidence="5">
    <location>
        <begin position="1159"/>
        <end position="1171"/>
    </location>
</feature>